<gene>
    <name evidence="16" type="primary">murB</name>
    <name evidence="18" type="ORF">US91_C0003G0010</name>
</gene>
<sequence>MENITDKIQANHPLASLTTFKIGGSAEYFFELTNKEDVSEIFAWAKDKKLNITILGGGSNVLINDQGVKGLVVLMKNEKIKVSGKRLEVEAGVTLNNALSLALSNNLSGLEWSKGIPRATIGGAIRGNAEAFVNSMSDIVETVLVYDRSKNIFENYSNKMCDFSYRQSIFKKNLDLLIWSAVFKMTEKEKKEIEEKAINSLNFRIEKYPQLPSAGSVFMNLDPKIVEKSNKKLYDEILCHKIGRLGTISVGLVIDMLGLKGKTIGGAKISLEHANFIVNTGNATADDVAQLISLIKTTARDKFGIALHEEIQYIGFI</sequence>
<dbReference type="PROSITE" id="PS51387">
    <property type="entry name" value="FAD_PCMH"/>
    <property type="match status" value="1"/>
</dbReference>
<evidence type="ECO:0000256" key="15">
    <source>
        <dbReference type="ARBA" id="ARBA00048914"/>
    </source>
</evidence>
<feature type="active site" description="Proton donor" evidence="16">
    <location>
        <position position="216"/>
    </location>
</feature>
<dbReference type="GO" id="GO:0008762">
    <property type="term" value="F:UDP-N-acetylmuramate dehydrogenase activity"/>
    <property type="evidence" value="ECO:0007669"/>
    <property type="project" value="UniProtKB-UniRule"/>
</dbReference>
<reference evidence="18 19" key="1">
    <citation type="journal article" date="2015" name="Nature">
        <title>rRNA introns, odd ribosomes, and small enigmatic genomes across a large radiation of phyla.</title>
        <authorList>
            <person name="Brown C.T."/>
            <person name="Hug L.A."/>
            <person name="Thomas B.C."/>
            <person name="Sharon I."/>
            <person name="Castelle C.J."/>
            <person name="Singh A."/>
            <person name="Wilkins M.J."/>
            <person name="Williams K.H."/>
            <person name="Banfield J.F."/>
        </authorList>
    </citation>
    <scope>NUCLEOTIDE SEQUENCE [LARGE SCALE GENOMIC DNA]</scope>
</reference>
<evidence type="ECO:0000256" key="16">
    <source>
        <dbReference type="HAMAP-Rule" id="MF_00037"/>
    </source>
</evidence>
<evidence type="ECO:0000256" key="9">
    <source>
        <dbReference type="ARBA" id="ARBA00022857"/>
    </source>
</evidence>
<dbReference type="HAMAP" id="MF_00037">
    <property type="entry name" value="MurB"/>
    <property type="match status" value="1"/>
</dbReference>
<protein>
    <recommendedName>
        <fullName evidence="16">UDP-N-acetylenolpyruvoylglucosamine reductase</fullName>
        <ecNumber evidence="16">1.3.1.98</ecNumber>
    </recommendedName>
    <alternativeName>
        <fullName evidence="16">UDP-N-acetylmuramate dehydrogenase</fullName>
    </alternativeName>
</protein>
<dbReference type="Gene3D" id="3.30.465.10">
    <property type="match status" value="1"/>
</dbReference>
<dbReference type="Pfam" id="PF02873">
    <property type="entry name" value="MurB_C"/>
    <property type="match status" value="1"/>
</dbReference>
<dbReference type="GO" id="GO:0051301">
    <property type="term" value="P:cell division"/>
    <property type="evidence" value="ECO:0007669"/>
    <property type="project" value="UniProtKB-KW"/>
</dbReference>
<dbReference type="SUPFAM" id="SSF56176">
    <property type="entry name" value="FAD-binding/transporter-associated domain-like"/>
    <property type="match status" value="1"/>
</dbReference>
<dbReference type="EC" id="1.3.1.98" evidence="16"/>
<feature type="domain" description="FAD-binding PCMH-type" evidence="17">
    <location>
        <begin position="21"/>
        <end position="188"/>
    </location>
</feature>
<dbReference type="InterPro" id="IPR016169">
    <property type="entry name" value="FAD-bd_PCMH_sub2"/>
</dbReference>
<dbReference type="GO" id="GO:0008360">
    <property type="term" value="P:regulation of cell shape"/>
    <property type="evidence" value="ECO:0007669"/>
    <property type="project" value="UniProtKB-KW"/>
</dbReference>
<feature type="active site" evidence="16">
    <location>
        <position position="166"/>
    </location>
</feature>
<dbReference type="NCBIfam" id="TIGR00179">
    <property type="entry name" value="murB"/>
    <property type="match status" value="1"/>
</dbReference>
<accession>A0A0G0K5G8</accession>
<feature type="active site" evidence="16">
    <location>
        <position position="310"/>
    </location>
</feature>
<dbReference type="InterPro" id="IPR036635">
    <property type="entry name" value="MurB_C_sf"/>
</dbReference>
<comment type="caution">
    <text evidence="18">The sequence shown here is derived from an EMBL/GenBank/DDBJ whole genome shotgun (WGS) entry which is preliminary data.</text>
</comment>
<dbReference type="GO" id="GO:0071555">
    <property type="term" value="P:cell wall organization"/>
    <property type="evidence" value="ECO:0007669"/>
    <property type="project" value="UniProtKB-KW"/>
</dbReference>
<evidence type="ECO:0000259" key="17">
    <source>
        <dbReference type="PROSITE" id="PS51387"/>
    </source>
</evidence>
<evidence type="ECO:0000256" key="4">
    <source>
        <dbReference type="ARBA" id="ARBA00004752"/>
    </source>
</evidence>
<evidence type="ECO:0000256" key="7">
    <source>
        <dbReference type="ARBA" id="ARBA00022630"/>
    </source>
</evidence>
<evidence type="ECO:0000256" key="12">
    <source>
        <dbReference type="ARBA" id="ARBA00023002"/>
    </source>
</evidence>
<dbReference type="UniPathway" id="UPA00219"/>
<dbReference type="InterPro" id="IPR016167">
    <property type="entry name" value="FAD-bd_PCMH_sub1"/>
</dbReference>
<comment type="function">
    <text evidence="2 16">Cell wall formation.</text>
</comment>
<evidence type="ECO:0000256" key="3">
    <source>
        <dbReference type="ARBA" id="ARBA00004496"/>
    </source>
</evidence>
<dbReference type="AlphaFoldDB" id="A0A0G0K5G8"/>
<dbReference type="InterPro" id="IPR036318">
    <property type="entry name" value="FAD-bd_PCMH-like_sf"/>
</dbReference>
<comment type="subcellular location">
    <subcellularLocation>
        <location evidence="3 16">Cytoplasm</location>
    </subcellularLocation>
</comment>
<dbReference type="Gene3D" id="3.90.78.10">
    <property type="entry name" value="UDP-N-acetylenolpyruvoylglucosamine reductase, C-terminal domain"/>
    <property type="match status" value="1"/>
</dbReference>
<keyword evidence="7 16" id="KW-0285">Flavoprotein</keyword>
<dbReference type="EMBL" id="LBUU01000003">
    <property type="protein sequence ID" value="KKQ70680.1"/>
    <property type="molecule type" value="Genomic_DNA"/>
</dbReference>
<comment type="cofactor">
    <cofactor evidence="1 16">
        <name>FAD</name>
        <dbReference type="ChEBI" id="CHEBI:57692"/>
    </cofactor>
</comment>
<dbReference type="PANTHER" id="PTHR21071:SF4">
    <property type="entry name" value="UDP-N-ACETYLENOLPYRUVOYLGLUCOSAMINE REDUCTASE"/>
    <property type="match status" value="1"/>
</dbReference>
<dbReference type="InterPro" id="IPR011601">
    <property type="entry name" value="MurB_C"/>
</dbReference>
<dbReference type="InterPro" id="IPR016166">
    <property type="entry name" value="FAD-bd_PCMH"/>
</dbReference>
<organism evidence="18 19">
    <name type="scientific">Candidatus Falkowbacteria bacterium GW2011_GWE1_38_31</name>
    <dbReference type="NCBI Taxonomy" id="1618638"/>
    <lineage>
        <taxon>Bacteria</taxon>
        <taxon>Candidatus Falkowiibacteriota</taxon>
    </lineage>
</organism>
<evidence type="ECO:0000313" key="19">
    <source>
        <dbReference type="Proteomes" id="UP000034022"/>
    </source>
</evidence>
<evidence type="ECO:0000256" key="5">
    <source>
        <dbReference type="ARBA" id="ARBA00022490"/>
    </source>
</evidence>
<dbReference type="PATRIC" id="fig|1618638.3.peg.359"/>
<evidence type="ECO:0000256" key="6">
    <source>
        <dbReference type="ARBA" id="ARBA00022618"/>
    </source>
</evidence>
<evidence type="ECO:0000256" key="11">
    <source>
        <dbReference type="ARBA" id="ARBA00022984"/>
    </source>
</evidence>
<name>A0A0G0K5G8_9BACT</name>
<evidence type="ECO:0000256" key="1">
    <source>
        <dbReference type="ARBA" id="ARBA00001974"/>
    </source>
</evidence>
<dbReference type="GO" id="GO:0005829">
    <property type="term" value="C:cytosol"/>
    <property type="evidence" value="ECO:0007669"/>
    <property type="project" value="TreeGrafter"/>
</dbReference>
<dbReference type="GO" id="GO:0071949">
    <property type="term" value="F:FAD binding"/>
    <property type="evidence" value="ECO:0007669"/>
    <property type="project" value="InterPro"/>
</dbReference>
<comment type="similarity">
    <text evidence="16">Belongs to the MurB family.</text>
</comment>
<keyword evidence="9 16" id="KW-0521">NADP</keyword>
<evidence type="ECO:0000256" key="13">
    <source>
        <dbReference type="ARBA" id="ARBA00023306"/>
    </source>
</evidence>
<keyword evidence="5 16" id="KW-0963">Cytoplasm</keyword>
<dbReference type="SUPFAM" id="SSF56194">
    <property type="entry name" value="Uridine diphospho-N-Acetylenolpyruvylglucosamine reductase, MurB, C-terminal domain"/>
    <property type="match status" value="1"/>
</dbReference>
<dbReference type="GO" id="GO:0009252">
    <property type="term" value="P:peptidoglycan biosynthetic process"/>
    <property type="evidence" value="ECO:0007669"/>
    <property type="project" value="UniProtKB-UniRule"/>
</dbReference>
<proteinExistence type="inferred from homology"/>
<keyword evidence="13 16" id="KW-0131">Cell cycle</keyword>
<dbReference type="Proteomes" id="UP000034022">
    <property type="component" value="Unassembled WGS sequence"/>
</dbReference>
<keyword evidence="10 16" id="KW-0133">Cell shape</keyword>
<dbReference type="InterPro" id="IPR003170">
    <property type="entry name" value="MurB"/>
</dbReference>
<dbReference type="PANTHER" id="PTHR21071">
    <property type="entry name" value="UDP-N-ACETYLENOLPYRUVOYLGLUCOSAMINE REDUCTASE"/>
    <property type="match status" value="1"/>
</dbReference>
<comment type="pathway">
    <text evidence="4 16">Cell wall biogenesis; peptidoglycan biosynthesis.</text>
</comment>
<keyword evidence="11 16" id="KW-0573">Peptidoglycan synthesis</keyword>
<keyword evidence="14 16" id="KW-0961">Cell wall biogenesis/degradation</keyword>
<keyword evidence="8 16" id="KW-0274">FAD</keyword>
<dbReference type="Pfam" id="PF01565">
    <property type="entry name" value="FAD_binding_4"/>
    <property type="match status" value="1"/>
</dbReference>
<evidence type="ECO:0000256" key="14">
    <source>
        <dbReference type="ARBA" id="ARBA00023316"/>
    </source>
</evidence>
<evidence type="ECO:0000256" key="2">
    <source>
        <dbReference type="ARBA" id="ARBA00003921"/>
    </source>
</evidence>
<evidence type="ECO:0000313" key="18">
    <source>
        <dbReference type="EMBL" id="KKQ70680.1"/>
    </source>
</evidence>
<evidence type="ECO:0000256" key="8">
    <source>
        <dbReference type="ARBA" id="ARBA00022827"/>
    </source>
</evidence>
<dbReference type="Gene3D" id="3.30.43.10">
    <property type="entry name" value="Uridine Diphospho-n-acetylenolpyruvylglucosamine Reductase, domain 2"/>
    <property type="match status" value="1"/>
</dbReference>
<keyword evidence="12 16" id="KW-0560">Oxidoreductase</keyword>
<keyword evidence="6 16" id="KW-0132">Cell division</keyword>
<comment type="catalytic activity">
    <reaction evidence="15 16">
        <text>UDP-N-acetyl-alpha-D-muramate + NADP(+) = UDP-N-acetyl-3-O-(1-carboxyvinyl)-alpha-D-glucosamine + NADPH + H(+)</text>
        <dbReference type="Rhea" id="RHEA:12248"/>
        <dbReference type="ChEBI" id="CHEBI:15378"/>
        <dbReference type="ChEBI" id="CHEBI:57783"/>
        <dbReference type="ChEBI" id="CHEBI:58349"/>
        <dbReference type="ChEBI" id="CHEBI:68483"/>
        <dbReference type="ChEBI" id="CHEBI:70757"/>
        <dbReference type="EC" id="1.3.1.98"/>
    </reaction>
</comment>
<evidence type="ECO:0000256" key="10">
    <source>
        <dbReference type="ARBA" id="ARBA00022960"/>
    </source>
</evidence>
<dbReference type="InterPro" id="IPR006094">
    <property type="entry name" value="Oxid_FAD_bind_N"/>
</dbReference>